<sequence>MPGENTCSAIFRHYGRGLREAGLAIESMHAPAGCAGFPTDRTPLETFDAVLRSSDAVSATSGYSYPTVAEVAHEMFAVGRAHHGGISALTRRTPNR</sequence>
<protein>
    <submittedName>
        <fullName evidence="1">Uncharacterized protein</fullName>
    </submittedName>
</protein>
<proteinExistence type="predicted"/>
<gene>
    <name evidence="1" type="ORF">ACH47G_03165</name>
</gene>
<dbReference type="RefSeq" id="WP_396945757.1">
    <property type="nucleotide sequence ID" value="NZ_JBIRXV010000001.1"/>
</dbReference>
<name>A0ABW7WCD5_9NOCA</name>
<evidence type="ECO:0000313" key="2">
    <source>
        <dbReference type="Proteomes" id="UP001611450"/>
    </source>
</evidence>
<keyword evidence="2" id="KW-1185">Reference proteome</keyword>
<dbReference type="Proteomes" id="UP001611450">
    <property type="component" value="Unassembled WGS sequence"/>
</dbReference>
<accession>A0ABW7WCD5</accession>
<evidence type="ECO:0000313" key="1">
    <source>
        <dbReference type="EMBL" id="MFI2319462.1"/>
    </source>
</evidence>
<dbReference type="EMBL" id="JBIRXV010000001">
    <property type="protein sequence ID" value="MFI2319462.1"/>
    <property type="molecule type" value="Genomic_DNA"/>
</dbReference>
<organism evidence="1 2">
    <name type="scientific">Nocardia beijingensis</name>
    <dbReference type="NCBI Taxonomy" id="95162"/>
    <lineage>
        <taxon>Bacteria</taxon>
        <taxon>Bacillati</taxon>
        <taxon>Actinomycetota</taxon>
        <taxon>Actinomycetes</taxon>
        <taxon>Mycobacteriales</taxon>
        <taxon>Nocardiaceae</taxon>
        <taxon>Nocardia</taxon>
    </lineage>
</organism>
<comment type="caution">
    <text evidence="1">The sequence shown here is derived from an EMBL/GenBank/DDBJ whole genome shotgun (WGS) entry which is preliminary data.</text>
</comment>
<reference evidence="1 2" key="1">
    <citation type="submission" date="2024-10" db="EMBL/GenBank/DDBJ databases">
        <title>The Natural Products Discovery Center: Release of the First 8490 Sequenced Strains for Exploring Actinobacteria Biosynthetic Diversity.</title>
        <authorList>
            <person name="Kalkreuter E."/>
            <person name="Kautsar S.A."/>
            <person name="Yang D."/>
            <person name="Bader C.D."/>
            <person name="Teijaro C.N."/>
            <person name="Fluegel L."/>
            <person name="Davis C.M."/>
            <person name="Simpson J.R."/>
            <person name="Lauterbach L."/>
            <person name="Steele A.D."/>
            <person name="Gui C."/>
            <person name="Meng S."/>
            <person name="Li G."/>
            <person name="Viehrig K."/>
            <person name="Ye F."/>
            <person name="Su P."/>
            <person name="Kiefer A.F."/>
            <person name="Nichols A."/>
            <person name="Cepeda A.J."/>
            <person name="Yan W."/>
            <person name="Fan B."/>
            <person name="Jiang Y."/>
            <person name="Adhikari A."/>
            <person name="Zheng C.-J."/>
            <person name="Schuster L."/>
            <person name="Cowan T.M."/>
            <person name="Smanski M.J."/>
            <person name="Chevrette M.G."/>
            <person name="De Carvalho L.P.S."/>
            <person name="Shen B."/>
        </authorList>
    </citation>
    <scope>NUCLEOTIDE SEQUENCE [LARGE SCALE GENOMIC DNA]</scope>
    <source>
        <strain evidence="1 2">NPDC019626</strain>
    </source>
</reference>